<dbReference type="PROSITE" id="PS51186">
    <property type="entry name" value="GNAT"/>
    <property type="match status" value="1"/>
</dbReference>
<reference evidence="2" key="1">
    <citation type="submission" date="2022-11" db="EMBL/GenBank/DDBJ databases">
        <authorList>
            <person name="Petersen C."/>
        </authorList>
    </citation>
    <scope>NUCLEOTIDE SEQUENCE</scope>
    <source>
        <strain evidence="2">IBT 22155</strain>
    </source>
</reference>
<dbReference type="AlphaFoldDB" id="A0A9W9GTX3"/>
<reference evidence="2" key="2">
    <citation type="journal article" date="2023" name="IMA Fungus">
        <title>Comparative genomic study of the Penicillium genus elucidates a diverse pangenome and 15 lateral gene transfer events.</title>
        <authorList>
            <person name="Petersen C."/>
            <person name="Sorensen T."/>
            <person name="Nielsen M.R."/>
            <person name="Sondergaard T.E."/>
            <person name="Sorensen J.L."/>
            <person name="Fitzpatrick D.A."/>
            <person name="Frisvad J.C."/>
            <person name="Nielsen K.L."/>
        </authorList>
    </citation>
    <scope>NUCLEOTIDE SEQUENCE</scope>
    <source>
        <strain evidence="2">IBT 22155</strain>
    </source>
</reference>
<evidence type="ECO:0000313" key="3">
    <source>
        <dbReference type="Proteomes" id="UP001149079"/>
    </source>
</evidence>
<proteinExistence type="predicted"/>
<sequence>MTLCEGIELYKSKRLLYRAAENNEEDKTFLQHDLFKDNACQLLGSARLRRPAHAGSAEDAVKSFQSVLLGVIICLRPDTATNSEGPESPDTPAQKNKPVPIGFVSLSQQGPEFAHHRSATLAISLRGGYRGQGYGGEAINWALDWAFEQAGLHRVGLTAFSFNHRALHLYKKLGFVEEGREREAVQHFRVWHDIVILGMLESEWEKLRGFTPEATVVTPSFSSELGSE</sequence>
<name>A0A9W9GTX3_9EURO</name>
<dbReference type="EMBL" id="JAPQKL010000005">
    <property type="protein sequence ID" value="KAJ5129841.1"/>
    <property type="molecule type" value="Genomic_DNA"/>
</dbReference>
<dbReference type="OrthoDB" id="64477at2759"/>
<dbReference type="Gene3D" id="3.40.630.30">
    <property type="match status" value="1"/>
</dbReference>
<dbReference type="PANTHER" id="PTHR43415:SF3">
    <property type="entry name" value="GNAT-FAMILY ACETYLTRANSFERASE"/>
    <property type="match status" value="1"/>
</dbReference>
<dbReference type="Proteomes" id="UP001149079">
    <property type="component" value="Unassembled WGS sequence"/>
</dbReference>
<dbReference type="PANTHER" id="PTHR43415">
    <property type="entry name" value="SPERMIDINE N(1)-ACETYLTRANSFERASE"/>
    <property type="match status" value="1"/>
</dbReference>
<dbReference type="RefSeq" id="XP_056520220.1">
    <property type="nucleotide sequence ID" value="XM_056666624.1"/>
</dbReference>
<dbReference type="InterPro" id="IPR000182">
    <property type="entry name" value="GNAT_dom"/>
</dbReference>
<keyword evidence="3" id="KW-1185">Reference proteome</keyword>
<accession>A0A9W9GTX3</accession>
<evidence type="ECO:0000313" key="2">
    <source>
        <dbReference type="EMBL" id="KAJ5129841.1"/>
    </source>
</evidence>
<dbReference type="GeneID" id="81405794"/>
<dbReference type="SUPFAM" id="SSF55729">
    <property type="entry name" value="Acyl-CoA N-acyltransferases (Nat)"/>
    <property type="match status" value="1"/>
</dbReference>
<gene>
    <name evidence="2" type="ORF">N7515_005880</name>
</gene>
<feature type="domain" description="N-acetyltransferase" evidence="1">
    <location>
        <begin position="46"/>
        <end position="195"/>
    </location>
</feature>
<dbReference type="Pfam" id="PF00583">
    <property type="entry name" value="Acetyltransf_1"/>
    <property type="match status" value="1"/>
</dbReference>
<comment type="caution">
    <text evidence="2">The sequence shown here is derived from an EMBL/GenBank/DDBJ whole genome shotgun (WGS) entry which is preliminary data.</text>
</comment>
<organism evidence="2 3">
    <name type="scientific">Penicillium bovifimosum</name>
    <dbReference type="NCBI Taxonomy" id="126998"/>
    <lineage>
        <taxon>Eukaryota</taxon>
        <taxon>Fungi</taxon>
        <taxon>Dikarya</taxon>
        <taxon>Ascomycota</taxon>
        <taxon>Pezizomycotina</taxon>
        <taxon>Eurotiomycetes</taxon>
        <taxon>Eurotiomycetidae</taxon>
        <taxon>Eurotiales</taxon>
        <taxon>Aspergillaceae</taxon>
        <taxon>Penicillium</taxon>
    </lineage>
</organism>
<dbReference type="InterPro" id="IPR016181">
    <property type="entry name" value="Acyl_CoA_acyltransferase"/>
</dbReference>
<protein>
    <submittedName>
        <fullName evidence="2">Acyl-CoA N-acyltransferase</fullName>
    </submittedName>
</protein>
<dbReference type="GO" id="GO:0016747">
    <property type="term" value="F:acyltransferase activity, transferring groups other than amino-acyl groups"/>
    <property type="evidence" value="ECO:0007669"/>
    <property type="project" value="InterPro"/>
</dbReference>
<evidence type="ECO:0000259" key="1">
    <source>
        <dbReference type="PROSITE" id="PS51186"/>
    </source>
</evidence>